<comment type="cofactor">
    <cofactor evidence="1">
        <name>pyridoxal 5'-phosphate</name>
        <dbReference type="ChEBI" id="CHEBI:597326"/>
    </cofactor>
</comment>
<dbReference type="Gene3D" id="3.90.1150.10">
    <property type="entry name" value="Aspartate Aminotransferase, domain 1"/>
    <property type="match status" value="1"/>
</dbReference>
<dbReference type="CDD" id="cd00609">
    <property type="entry name" value="AAT_like"/>
    <property type="match status" value="1"/>
</dbReference>
<evidence type="ECO:0000256" key="3">
    <source>
        <dbReference type="ARBA" id="ARBA00011738"/>
    </source>
</evidence>
<name>A0A2T9J1I8_9CAUL</name>
<accession>A0A2T9J1I8</accession>
<dbReference type="InterPro" id="IPR050859">
    <property type="entry name" value="Class-I_PLP-dep_aminotransf"/>
</dbReference>
<evidence type="ECO:0000259" key="7">
    <source>
        <dbReference type="Pfam" id="PF00155"/>
    </source>
</evidence>
<protein>
    <submittedName>
        <fullName evidence="8">GntR family transcriptional regulator</fullName>
    </submittedName>
</protein>
<evidence type="ECO:0000256" key="1">
    <source>
        <dbReference type="ARBA" id="ARBA00001933"/>
    </source>
</evidence>
<dbReference type="PANTHER" id="PTHR42790">
    <property type="entry name" value="AMINOTRANSFERASE"/>
    <property type="match status" value="1"/>
</dbReference>
<evidence type="ECO:0000256" key="4">
    <source>
        <dbReference type="ARBA" id="ARBA00022576"/>
    </source>
</evidence>
<keyword evidence="4" id="KW-0032">Aminotransferase</keyword>
<dbReference type="InterPro" id="IPR015421">
    <property type="entry name" value="PyrdxlP-dep_Trfase_major"/>
</dbReference>
<feature type="domain" description="Aminotransferase class I/classII large" evidence="7">
    <location>
        <begin position="84"/>
        <end position="414"/>
    </location>
</feature>
<evidence type="ECO:0000256" key="5">
    <source>
        <dbReference type="ARBA" id="ARBA00022679"/>
    </source>
</evidence>
<comment type="subunit">
    <text evidence="3">Homodimer.</text>
</comment>
<organism evidence="8 9">
    <name type="scientific">Caulobacter radicis</name>
    <dbReference type="NCBI Taxonomy" id="2172650"/>
    <lineage>
        <taxon>Bacteria</taxon>
        <taxon>Pseudomonadati</taxon>
        <taxon>Pseudomonadota</taxon>
        <taxon>Alphaproteobacteria</taxon>
        <taxon>Caulobacterales</taxon>
        <taxon>Caulobacteraceae</taxon>
        <taxon>Caulobacter</taxon>
    </lineage>
</organism>
<dbReference type="GO" id="GO:0030170">
    <property type="term" value="F:pyridoxal phosphate binding"/>
    <property type="evidence" value="ECO:0007669"/>
    <property type="project" value="InterPro"/>
</dbReference>
<dbReference type="Gene3D" id="3.40.640.10">
    <property type="entry name" value="Type I PLP-dependent aspartate aminotransferase-like (Major domain)"/>
    <property type="match status" value="1"/>
</dbReference>
<evidence type="ECO:0000256" key="6">
    <source>
        <dbReference type="ARBA" id="ARBA00022898"/>
    </source>
</evidence>
<dbReference type="AlphaFoldDB" id="A0A2T9J1I8"/>
<evidence type="ECO:0000313" key="8">
    <source>
        <dbReference type="EMBL" id="PVM73954.1"/>
    </source>
</evidence>
<dbReference type="SUPFAM" id="SSF53383">
    <property type="entry name" value="PLP-dependent transferases"/>
    <property type="match status" value="1"/>
</dbReference>
<evidence type="ECO:0000313" key="9">
    <source>
        <dbReference type="Proteomes" id="UP000244913"/>
    </source>
</evidence>
<gene>
    <name evidence="8" type="ORF">DDF65_20295</name>
</gene>
<dbReference type="GO" id="GO:0008483">
    <property type="term" value="F:transaminase activity"/>
    <property type="evidence" value="ECO:0007669"/>
    <property type="project" value="UniProtKB-KW"/>
</dbReference>
<dbReference type="Proteomes" id="UP000244913">
    <property type="component" value="Unassembled WGS sequence"/>
</dbReference>
<dbReference type="FunFam" id="3.40.640.10:FF:000053">
    <property type="entry name" value="Aminotransferase, class I"/>
    <property type="match status" value="1"/>
</dbReference>
<reference evidence="8 9" key="1">
    <citation type="submission" date="2018-04" db="EMBL/GenBank/DDBJ databases">
        <title>The genome sequence of Caulobacter sp. 736.</title>
        <authorList>
            <person name="Gao J."/>
            <person name="Sun J."/>
        </authorList>
    </citation>
    <scope>NUCLEOTIDE SEQUENCE [LARGE SCALE GENOMIC DNA]</scope>
    <source>
        <strain evidence="8 9">736</strain>
    </source>
</reference>
<dbReference type="InterPro" id="IPR015424">
    <property type="entry name" value="PyrdxlP-dep_Trfase"/>
</dbReference>
<keyword evidence="6" id="KW-0663">Pyridoxal phosphate</keyword>
<dbReference type="EMBL" id="QDKP01000058">
    <property type="protein sequence ID" value="PVM73954.1"/>
    <property type="molecule type" value="Genomic_DNA"/>
</dbReference>
<dbReference type="Pfam" id="PF00155">
    <property type="entry name" value="Aminotran_1_2"/>
    <property type="match status" value="1"/>
</dbReference>
<evidence type="ECO:0000256" key="2">
    <source>
        <dbReference type="ARBA" id="ARBA00007441"/>
    </source>
</evidence>
<dbReference type="InterPro" id="IPR015422">
    <property type="entry name" value="PyrdxlP-dep_Trfase_small"/>
</dbReference>
<dbReference type="PANTHER" id="PTHR42790:SF19">
    <property type="entry name" value="KYNURENINE_ALPHA-AMINOADIPATE AMINOTRANSFERASE, MITOCHONDRIAL"/>
    <property type="match status" value="1"/>
</dbReference>
<comment type="similarity">
    <text evidence="2">Belongs to the class-I pyridoxal-phosphate-dependent aminotransferase family.</text>
</comment>
<keyword evidence="5" id="KW-0808">Transferase</keyword>
<dbReference type="InterPro" id="IPR004839">
    <property type="entry name" value="Aminotransferase_I/II_large"/>
</dbReference>
<comment type="caution">
    <text evidence="8">The sequence shown here is derived from an EMBL/GenBank/DDBJ whole genome shotgun (WGS) entry which is preliminary data.</text>
</comment>
<proteinExistence type="inferred from homology"/>
<dbReference type="GO" id="GO:1901605">
    <property type="term" value="P:alpha-amino acid metabolic process"/>
    <property type="evidence" value="ECO:0007669"/>
    <property type="project" value="TreeGrafter"/>
</dbReference>
<sequence>MTIDTQDLANQAGAKQDCAKQDWAARFSARMAGIRASEIRELLKLLEQPDILSFAGGIPDPALFPAGPIRQAYAEILGDGAQAAQALQYTVSEGHGPLRRWIAERMTRDGMPCEPENVLLTAGSQQALDLLGKLFLDPGAPVMVARPTYLGALQAFNAYQPAYLDLPEGALARDPAAQKAVEARKPRLGYFVPDFANPTGVSLTLAEREALLDLADAVDFPLVEDAAYRELRFGGEAIPSLLALDIARKGSIEAARTLFCGTLSKTLSPALRIGWICGPKAAIEKLVLLKQGGDLHVSTINQMVAHRVVAEGYDQHLGNLRAVYGGQARAMLAALERHMPAGVSWISPEGGMFVWLTLPEGIDGKALLERALVEARVAFVPGAPFFAESPAANTLRLSYSLLPPEQIEEGVRRLAGLIAGR</sequence>
<keyword evidence="9" id="KW-1185">Reference proteome</keyword>
<dbReference type="RefSeq" id="WP_116569402.1">
    <property type="nucleotide sequence ID" value="NZ_QDKP01000058.1"/>
</dbReference>